<name>A0AAV2KNH9_KNICA</name>
<protein>
    <recommendedName>
        <fullName evidence="7">Sushi domain-containing protein</fullName>
    </recommendedName>
</protein>
<organism evidence="8 9">
    <name type="scientific">Knipowitschia caucasica</name>
    <name type="common">Caucasian dwarf goby</name>
    <name type="synonym">Pomatoschistus caucasicus</name>
    <dbReference type="NCBI Taxonomy" id="637954"/>
    <lineage>
        <taxon>Eukaryota</taxon>
        <taxon>Metazoa</taxon>
        <taxon>Chordata</taxon>
        <taxon>Craniata</taxon>
        <taxon>Vertebrata</taxon>
        <taxon>Euteleostomi</taxon>
        <taxon>Actinopterygii</taxon>
        <taxon>Neopterygii</taxon>
        <taxon>Teleostei</taxon>
        <taxon>Neoteleostei</taxon>
        <taxon>Acanthomorphata</taxon>
        <taxon>Gobiaria</taxon>
        <taxon>Gobiiformes</taxon>
        <taxon>Gobioidei</taxon>
        <taxon>Gobiidae</taxon>
        <taxon>Gobiinae</taxon>
        <taxon>Knipowitschia</taxon>
    </lineage>
</organism>
<feature type="chain" id="PRO_5043404978" description="Sushi domain-containing protein" evidence="6">
    <location>
        <begin position="30"/>
        <end position="840"/>
    </location>
</feature>
<evidence type="ECO:0000256" key="1">
    <source>
        <dbReference type="ARBA" id="ARBA00004328"/>
    </source>
</evidence>
<feature type="domain" description="Sushi" evidence="7">
    <location>
        <begin position="710"/>
        <end position="773"/>
    </location>
</feature>
<dbReference type="AlphaFoldDB" id="A0AAV2KNH9"/>
<evidence type="ECO:0000256" key="3">
    <source>
        <dbReference type="ARBA" id="ARBA00022729"/>
    </source>
</evidence>
<dbReference type="InterPro" id="IPR000436">
    <property type="entry name" value="Sushi_SCR_CCP_dom"/>
</dbReference>
<dbReference type="Proteomes" id="UP001497482">
    <property type="component" value="Chromosome 2"/>
</dbReference>
<feature type="domain" description="Sushi" evidence="7">
    <location>
        <begin position="543"/>
        <end position="598"/>
    </location>
</feature>
<comment type="subcellular location">
    <subcellularLocation>
        <location evidence="1">Virion</location>
    </subcellularLocation>
</comment>
<evidence type="ECO:0000256" key="5">
    <source>
        <dbReference type="PROSITE-ProRule" id="PRU00302"/>
    </source>
</evidence>
<keyword evidence="2 5" id="KW-0768">Sushi</keyword>
<evidence type="ECO:0000256" key="4">
    <source>
        <dbReference type="ARBA" id="ARBA00023157"/>
    </source>
</evidence>
<evidence type="ECO:0000256" key="2">
    <source>
        <dbReference type="ARBA" id="ARBA00022659"/>
    </source>
</evidence>
<dbReference type="PANTHER" id="PTHR45785">
    <property type="entry name" value="COMPLEMENT FACTOR H-RELATED"/>
    <property type="match status" value="1"/>
</dbReference>
<evidence type="ECO:0000256" key="6">
    <source>
        <dbReference type="SAM" id="SignalP"/>
    </source>
</evidence>
<dbReference type="SUPFAM" id="SSF57535">
    <property type="entry name" value="Complement control module/SCR domain"/>
    <property type="match status" value="3"/>
</dbReference>
<keyword evidence="9" id="KW-1185">Reference proteome</keyword>
<feature type="domain" description="Sushi" evidence="7">
    <location>
        <begin position="776"/>
        <end position="835"/>
    </location>
</feature>
<feature type="disulfide bond" evidence="5">
    <location>
        <begin position="778"/>
        <end position="821"/>
    </location>
</feature>
<evidence type="ECO:0000313" key="8">
    <source>
        <dbReference type="EMBL" id="CAL1591496.1"/>
    </source>
</evidence>
<keyword evidence="3 6" id="KW-0732">Signal</keyword>
<feature type="domain" description="Sushi" evidence="7">
    <location>
        <begin position="599"/>
        <end position="654"/>
    </location>
</feature>
<dbReference type="Pfam" id="PF00084">
    <property type="entry name" value="Sushi"/>
    <property type="match status" value="2"/>
</dbReference>
<dbReference type="PROSITE" id="PS50923">
    <property type="entry name" value="SUSHI"/>
    <property type="match status" value="4"/>
</dbReference>
<reference evidence="8 9" key="1">
    <citation type="submission" date="2024-04" db="EMBL/GenBank/DDBJ databases">
        <authorList>
            <person name="Waldvogel A.-M."/>
            <person name="Schoenle A."/>
        </authorList>
    </citation>
    <scope>NUCLEOTIDE SEQUENCE [LARGE SCALE GENOMIC DNA]</scope>
</reference>
<accession>A0AAV2KNH9</accession>
<gene>
    <name evidence="8" type="ORF">KC01_LOCUS20862</name>
</gene>
<feature type="disulfide bond" evidence="5">
    <location>
        <begin position="712"/>
        <end position="755"/>
    </location>
</feature>
<dbReference type="SMART" id="SM00032">
    <property type="entry name" value="CCP"/>
    <property type="match status" value="7"/>
</dbReference>
<feature type="signal peptide" evidence="6">
    <location>
        <begin position="1"/>
        <end position="29"/>
    </location>
</feature>
<evidence type="ECO:0000313" key="9">
    <source>
        <dbReference type="Proteomes" id="UP001497482"/>
    </source>
</evidence>
<dbReference type="EMBL" id="OZ035824">
    <property type="protein sequence ID" value="CAL1591496.1"/>
    <property type="molecule type" value="Genomic_DNA"/>
</dbReference>
<dbReference type="InterPro" id="IPR051503">
    <property type="entry name" value="ComplSys_Reg/VirEntry_Med"/>
</dbReference>
<dbReference type="InterPro" id="IPR035976">
    <property type="entry name" value="Sushi/SCR/CCP_sf"/>
</dbReference>
<proteinExistence type="predicted"/>
<dbReference type="CDD" id="cd00033">
    <property type="entry name" value="CCP"/>
    <property type="match status" value="2"/>
</dbReference>
<dbReference type="Gene3D" id="2.10.70.10">
    <property type="entry name" value="Complement Module, domain 1"/>
    <property type="match status" value="5"/>
</dbReference>
<comment type="caution">
    <text evidence="5">Lacks conserved residue(s) required for the propagation of feature annotation.</text>
</comment>
<dbReference type="PANTHER" id="PTHR45785:SF2">
    <property type="entry name" value="COMPLEMENT FACTOR H-RELATED"/>
    <property type="match status" value="1"/>
</dbReference>
<evidence type="ECO:0000259" key="7">
    <source>
        <dbReference type="PROSITE" id="PS50923"/>
    </source>
</evidence>
<keyword evidence="4 5" id="KW-1015">Disulfide bond</keyword>
<sequence length="840" mass="90107">MSLCSLSLCSLSLCSLSLCSLSLCSLSLCSCPCAPCPCAPCPCAPCPCAPCPCDPCPYAPCPCDPCPCAPCPCAPCPCVLPVPVLPVPVLPVPVLPVPVLHVPVLPVPVLHVLVLPVPVLPVPVIPVPVIPVPMLPVPVLPVPVLPVPVIPVPMLPVPVIPVPVLPVPVLPVPVLPVPVLPVPVLPVPVLPVPVLPVPVIPVPVIPVPMLPVPVIPVPVLPVPVIAVPVIPVPVLPVPVLPVPVLPVPVLPVPVIPVPVIPVPMLPVPVIPVPVLPVPVLPVPVIPVPMLPVPVIHVPVLPVPVIPVPMLPVPVIPVPVLPVPVLPVPVLHDPVLPVPVIPVPVLPVPVLPVPVIPVPVIPVPMLPVIPVPVLPVPVLPVPVLHDPVLPVPVIPVPVLPVPVIPVPVIPVPVIPVPVLPDPLLFWSSVVTCDKVGDHVYIWGRTPKYQVDLNKPVTYKCHTDYEETSKEATCTRNGLTPQPLCTERGCSKPDFKNTDITDRPQYDKYRHNARLNLKCRYDERVRFPVTCHYGNWKGLTACKEKPCAAAPELSNGEMEEASQALYEHGAYVWFRCTGGQDRFKVTCQSGTWINSRTCEDVPCTSAPVIANAQMLSVGNPPFANGHKLNLRCTTGATDFTMSCQSGKWRPEHTCPEPSTCGDAQIHNGFSLERQKNLFYTCSSGFKLLSQAWWGVARCEGGRWTTQDCVEATDCGPAPSIPHLNVTYTRQSFSHGESVPLQCESGYTSQLPHQELTCNQGTWTPAGVDYEHICTPELRLCRVPPRRENALVLAPVKEQYSSGTVLTYQCRDGFTMEGNPDYRCYNGTWDQHDIFCVASRDVL</sequence>